<dbReference type="PANTHER" id="PTHR43780:SF2">
    <property type="entry name" value="1-AMINOCYCLOPROPANE-1-CARBOXYLATE DEAMINASE-RELATED"/>
    <property type="match status" value="1"/>
</dbReference>
<keyword evidence="8" id="KW-1185">Reference proteome</keyword>
<evidence type="ECO:0000256" key="4">
    <source>
        <dbReference type="PIRSR" id="PIRSR006278-1"/>
    </source>
</evidence>
<feature type="domain" description="Tryptophan synthase beta chain-like PALP" evidence="6">
    <location>
        <begin position="19"/>
        <end position="333"/>
    </location>
</feature>
<dbReference type="Gene3D" id="3.40.50.1100">
    <property type="match status" value="2"/>
</dbReference>
<dbReference type="RefSeq" id="WP_207600569.1">
    <property type="nucleotide sequence ID" value="NZ_JAFNJU010000011.1"/>
</dbReference>
<protein>
    <submittedName>
        <fullName evidence="7">D-cysteine desulfhydrase family protein</fullName>
    </submittedName>
</protein>
<keyword evidence="3 5" id="KW-0663">Pyridoxal phosphate</keyword>
<dbReference type="GO" id="GO:0019148">
    <property type="term" value="F:D-cysteine desulfhydrase activity"/>
    <property type="evidence" value="ECO:0007669"/>
    <property type="project" value="TreeGrafter"/>
</dbReference>
<accession>A0A939HDM1</accession>
<dbReference type="EMBL" id="JAFNJU010000011">
    <property type="protein sequence ID" value="MBO1266047.1"/>
    <property type="molecule type" value="Genomic_DNA"/>
</dbReference>
<dbReference type="AlphaFoldDB" id="A0A939HDM1"/>
<gene>
    <name evidence="7" type="ORF">J3A84_13500</name>
</gene>
<comment type="cofactor">
    <cofactor evidence="1">
        <name>pyridoxal 5'-phosphate</name>
        <dbReference type="ChEBI" id="CHEBI:597326"/>
    </cofactor>
</comment>
<evidence type="ECO:0000256" key="2">
    <source>
        <dbReference type="ARBA" id="ARBA00008639"/>
    </source>
</evidence>
<dbReference type="PIRSF" id="PIRSF006278">
    <property type="entry name" value="ACCD_DCysDesulf"/>
    <property type="match status" value="1"/>
</dbReference>
<dbReference type="InterPro" id="IPR027278">
    <property type="entry name" value="ACCD_DCysDesulf"/>
</dbReference>
<organism evidence="7 8">
    <name type="scientific">Proteiniclasticum aestuarii</name>
    <dbReference type="NCBI Taxonomy" id="2817862"/>
    <lineage>
        <taxon>Bacteria</taxon>
        <taxon>Bacillati</taxon>
        <taxon>Bacillota</taxon>
        <taxon>Clostridia</taxon>
        <taxon>Eubacteriales</taxon>
        <taxon>Clostridiaceae</taxon>
        <taxon>Proteiniclasticum</taxon>
    </lineage>
</organism>
<evidence type="ECO:0000313" key="8">
    <source>
        <dbReference type="Proteomes" id="UP000664218"/>
    </source>
</evidence>
<dbReference type="PANTHER" id="PTHR43780">
    <property type="entry name" value="1-AMINOCYCLOPROPANE-1-CARBOXYLATE DEAMINASE-RELATED"/>
    <property type="match status" value="1"/>
</dbReference>
<sequence>MNKRIEEARAIIGNIKKVKLGFFPTPLQRLDRLSERLGVEIYLKRDDLTGISQFGGNKIRKLEYLMAHALQVGADTIFTYGASQSNHAMQTVTACRRLGLHPVLYLTDLIGSDQENPYGNLLLDRIMGAEIHLEPSDGVDMMVAEERIREKVKMRMDTLKAEGRTCYEIPMGGANAIGSLGFSEAYVELAEDLQRIGKKAQYLYHATGTGGTLAGLVAGKKLLQSETLIRSIGVGIGGEGYEQRVVHHANGALALLNRPERVLQEDLAVIGGYYGEGYEVPSREGSRALRLLAEMEGIFLDPVYTAKAFSGMLDHIRKGVIEKGSTVVFWHTGGATALFAERKILGEIFR</sequence>
<evidence type="ECO:0000259" key="6">
    <source>
        <dbReference type="Pfam" id="PF00291"/>
    </source>
</evidence>
<proteinExistence type="inferred from homology"/>
<feature type="active site" description="Nucleophile" evidence="4">
    <location>
        <position position="85"/>
    </location>
</feature>
<evidence type="ECO:0000256" key="5">
    <source>
        <dbReference type="PIRSR" id="PIRSR006278-2"/>
    </source>
</evidence>
<name>A0A939HDM1_9CLOT</name>
<comment type="caution">
    <text evidence="7">The sequence shown here is derived from an EMBL/GenBank/DDBJ whole genome shotgun (WGS) entry which is preliminary data.</text>
</comment>
<dbReference type="InterPro" id="IPR036052">
    <property type="entry name" value="TrpB-like_PALP_sf"/>
</dbReference>
<dbReference type="InterPro" id="IPR001926">
    <property type="entry name" value="TrpB-like_PALP"/>
</dbReference>
<feature type="modified residue" description="N6-(pyridoxal phosphate)lysine" evidence="5">
    <location>
        <position position="58"/>
    </location>
</feature>
<dbReference type="Proteomes" id="UP000664218">
    <property type="component" value="Unassembled WGS sequence"/>
</dbReference>
<dbReference type="SUPFAM" id="SSF53686">
    <property type="entry name" value="Tryptophan synthase beta subunit-like PLP-dependent enzymes"/>
    <property type="match status" value="1"/>
</dbReference>
<evidence type="ECO:0000313" key="7">
    <source>
        <dbReference type="EMBL" id="MBO1266047.1"/>
    </source>
</evidence>
<comment type="similarity">
    <text evidence="2">Belongs to the ACC deaminase/D-cysteine desulfhydrase family.</text>
</comment>
<dbReference type="GO" id="GO:1901605">
    <property type="term" value="P:alpha-amino acid metabolic process"/>
    <property type="evidence" value="ECO:0007669"/>
    <property type="project" value="UniProtKB-ARBA"/>
</dbReference>
<reference evidence="7" key="1">
    <citation type="submission" date="2021-03" db="EMBL/GenBank/DDBJ databases">
        <title>Proteiniclasticum marinus sp. nov., isolated from tidal flat sediment.</title>
        <authorList>
            <person name="Namirimu T."/>
            <person name="Yang J.-A."/>
            <person name="Yang S.-H."/>
            <person name="Kim Y.-J."/>
            <person name="Kwon K.K."/>
        </authorList>
    </citation>
    <scope>NUCLEOTIDE SEQUENCE</scope>
    <source>
        <strain evidence="7">SCR006</strain>
    </source>
</reference>
<evidence type="ECO:0000256" key="3">
    <source>
        <dbReference type="ARBA" id="ARBA00022898"/>
    </source>
</evidence>
<dbReference type="Pfam" id="PF00291">
    <property type="entry name" value="PALP"/>
    <property type="match status" value="1"/>
</dbReference>
<evidence type="ECO:0000256" key="1">
    <source>
        <dbReference type="ARBA" id="ARBA00001933"/>
    </source>
</evidence>